<dbReference type="Proteomes" id="UP000655868">
    <property type="component" value="Unassembled WGS sequence"/>
</dbReference>
<feature type="compositionally biased region" description="Low complexity" evidence="1">
    <location>
        <begin position="236"/>
        <end position="246"/>
    </location>
</feature>
<gene>
    <name evidence="2" type="ORF">JGU71_28365</name>
</gene>
<feature type="compositionally biased region" description="Low complexity" evidence="1">
    <location>
        <begin position="276"/>
        <end position="290"/>
    </location>
</feature>
<proteinExistence type="predicted"/>
<feature type="region of interest" description="Disordered" evidence="1">
    <location>
        <begin position="205"/>
        <end position="290"/>
    </location>
</feature>
<dbReference type="RefSeq" id="WP_199708514.1">
    <property type="nucleotide sequence ID" value="NZ_JAEMNV010000014.1"/>
</dbReference>
<organism evidence="2 3">
    <name type="scientific">Antrihabitans stalagmiti</name>
    <dbReference type="NCBI Taxonomy" id="2799499"/>
    <lineage>
        <taxon>Bacteria</taxon>
        <taxon>Bacillati</taxon>
        <taxon>Actinomycetota</taxon>
        <taxon>Actinomycetes</taxon>
        <taxon>Mycobacteriales</taxon>
        <taxon>Nocardiaceae</taxon>
        <taxon>Antrihabitans</taxon>
    </lineage>
</organism>
<reference evidence="2" key="1">
    <citation type="submission" date="2020-12" db="EMBL/GenBank/DDBJ databases">
        <title>Antrihabitans popcorni sp. nov. and Antrihabitans auranticaus sp. nov., isolated from a larva cave.</title>
        <authorList>
            <person name="Lee S.D."/>
            <person name="Kim I.S."/>
        </authorList>
    </citation>
    <scope>NUCLEOTIDE SEQUENCE</scope>
    <source>
        <strain evidence="2">YC3-6</strain>
    </source>
</reference>
<dbReference type="AlphaFoldDB" id="A0A934U6R9"/>
<protein>
    <recommendedName>
        <fullName evidence="4">SsDNA binding protein</fullName>
    </recommendedName>
</protein>
<evidence type="ECO:0000313" key="3">
    <source>
        <dbReference type="Proteomes" id="UP000655868"/>
    </source>
</evidence>
<evidence type="ECO:0000313" key="2">
    <source>
        <dbReference type="EMBL" id="MBJ8342811.1"/>
    </source>
</evidence>
<evidence type="ECO:0000256" key="1">
    <source>
        <dbReference type="SAM" id="MobiDB-lite"/>
    </source>
</evidence>
<name>A0A934U6R9_9NOCA</name>
<comment type="caution">
    <text evidence="2">The sequence shown here is derived from an EMBL/GenBank/DDBJ whole genome shotgun (WGS) entry which is preliminary data.</text>
</comment>
<dbReference type="EMBL" id="JAEMNV010000014">
    <property type="protein sequence ID" value="MBJ8342811.1"/>
    <property type="molecule type" value="Genomic_DNA"/>
</dbReference>
<accession>A0A934U6R9</accession>
<keyword evidence="3" id="KW-1185">Reference proteome</keyword>
<evidence type="ECO:0008006" key="4">
    <source>
        <dbReference type="Google" id="ProtNLM"/>
    </source>
</evidence>
<sequence length="357" mass="38043">MSTDIAVSDTTAIALAEPAQFGNHAIDQLLEYAKVMDVAYDFASKLSRTVLAGPNYRGKPEDATAAILYGAELGLNPIQSLQQIFTVHGTPAIYARTMVALLKVKGYRIRTDASSDESVTVSGVAPNGETETSTWTIDRALRAGYVPTIDEQTGNYKLNSNGKLDGNMKYLTDPQAMLYAKAAAEVCRKLAPDVLLGIAYTSEDLESEPQPVRVQSERVSASSGEPVKIGDILNIPESESPAAADEAPVRDDESVAAATAATEDRAPEPEAPQPEPTATAPVDDPAADPITPMQLKKLHTMLSQVGLGGNTAKNREEALAYINNIIDRAEPITSTKQLTMTEAARVFVEIEEAGLPA</sequence>